<comment type="caution">
    <text evidence="1">The sequence shown here is derived from an EMBL/GenBank/DDBJ whole genome shotgun (WGS) entry which is preliminary data.</text>
</comment>
<dbReference type="GO" id="GO:0000049">
    <property type="term" value="F:tRNA binding"/>
    <property type="evidence" value="ECO:0007669"/>
    <property type="project" value="TreeGrafter"/>
</dbReference>
<dbReference type="InterPro" id="IPR051608">
    <property type="entry name" value="RQC_Subunit_NEMF"/>
</dbReference>
<dbReference type="Gene3D" id="2.30.310.10">
    <property type="entry name" value="ibrinogen binding protein from staphylococcus aureus domain"/>
    <property type="match status" value="1"/>
</dbReference>
<dbReference type="AlphaFoldDB" id="X1J702"/>
<gene>
    <name evidence="1" type="ORF">S06H3_02960</name>
</gene>
<dbReference type="PANTHER" id="PTHR15239:SF6">
    <property type="entry name" value="RIBOSOME QUALITY CONTROL COMPLEX SUBUNIT NEMF"/>
    <property type="match status" value="1"/>
</dbReference>
<dbReference type="EMBL" id="BARV01000921">
    <property type="protein sequence ID" value="GAH90491.1"/>
    <property type="molecule type" value="Genomic_DNA"/>
</dbReference>
<proteinExistence type="predicted"/>
<accession>X1J702</accession>
<dbReference type="GO" id="GO:1990112">
    <property type="term" value="C:RQC complex"/>
    <property type="evidence" value="ECO:0007669"/>
    <property type="project" value="TreeGrafter"/>
</dbReference>
<sequence length="94" mass="11119">MKTQLSNIDVFAVAKELNDKLCDGFIDNIYEVKDLLIIKIRTREVNRNLVIERDSRVNLTNYNYPVPKYPSQYCSSLRKFLKNRRILEQSPLIL</sequence>
<dbReference type="PANTHER" id="PTHR15239">
    <property type="entry name" value="NUCLEAR EXPORT MEDIATOR FACTOR NEMF"/>
    <property type="match status" value="1"/>
</dbReference>
<organism evidence="1">
    <name type="scientific">marine sediment metagenome</name>
    <dbReference type="NCBI Taxonomy" id="412755"/>
    <lineage>
        <taxon>unclassified sequences</taxon>
        <taxon>metagenomes</taxon>
        <taxon>ecological metagenomes</taxon>
    </lineage>
</organism>
<dbReference type="GO" id="GO:0072344">
    <property type="term" value="P:rescue of stalled ribosome"/>
    <property type="evidence" value="ECO:0007669"/>
    <property type="project" value="TreeGrafter"/>
</dbReference>
<evidence type="ECO:0000313" key="1">
    <source>
        <dbReference type="EMBL" id="GAH90491.1"/>
    </source>
</evidence>
<dbReference type="Pfam" id="PF05833">
    <property type="entry name" value="NFACT_N"/>
    <property type="match status" value="1"/>
</dbReference>
<protein>
    <submittedName>
        <fullName evidence="1">Uncharacterized protein</fullName>
    </submittedName>
</protein>
<dbReference type="GO" id="GO:0043023">
    <property type="term" value="F:ribosomal large subunit binding"/>
    <property type="evidence" value="ECO:0007669"/>
    <property type="project" value="TreeGrafter"/>
</dbReference>
<reference evidence="1" key="1">
    <citation type="journal article" date="2014" name="Front. Microbiol.">
        <title>High frequency of phylogenetically diverse reductive dehalogenase-homologous genes in deep subseafloor sedimentary metagenomes.</title>
        <authorList>
            <person name="Kawai M."/>
            <person name="Futagami T."/>
            <person name="Toyoda A."/>
            <person name="Takaki Y."/>
            <person name="Nishi S."/>
            <person name="Hori S."/>
            <person name="Arai W."/>
            <person name="Tsubouchi T."/>
            <person name="Morono Y."/>
            <person name="Uchiyama I."/>
            <person name="Ito T."/>
            <person name="Fujiyama A."/>
            <person name="Inagaki F."/>
            <person name="Takami H."/>
        </authorList>
    </citation>
    <scope>NUCLEOTIDE SEQUENCE</scope>
    <source>
        <strain evidence="1">Expedition CK06-06</strain>
    </source>
</reference>
<name>X1J702_9ZZZZ</name>